<dbReference type="InterPro" id="IPR036249">
    <property type="entry name" value="Thioredoxin-like_sf"/>
</dbReference>
<dbReference type="Proteomes" id="UP000051401">
    <property type="component" value="Unassembled WGS sequence"/>
</dbReference>
<organism evidence="3 5">
    <name type="scientific">Roseovarius indicus</name>
    <dbReference type="NCBI Taxonomy" id="540747"/>
    <lineage>
        <taxon>Bacteria</taxon>
        <taxon>Pseudomonadati</taxon>
        <taxon>Pseudomonadota</taxon>
        <taxon>Alphaproteobacteria</taxon>
        <taxon>Rhodobacterales</taxon>
        <taxon>Roseobacteraceae</taxon>
        <taxon>Roseovarius</taxon>
    </lineage>
</organism>
<dbReference type="InterPro" id="IPR054761">
    <property type="entry name" value="GST_C_proteobact"/>
</dbReference>
<dbReference type="Gene3D" id="3.40.30.10">
    <property type="entry name" value="Glutaredoxin"/>
    <property type="match status" value="1"/>
</dbReference>
<feature type="domain" description="GST C-terminal" evidence="2">
    <location>
        <begin position="87"/>
        <end position="215"/>
    </location>
</feature>
<dbReference type="EMBL" id="LAXI01000018">
    <property type="protein sequence ID" value="KRS15893.1"/>
    <property type="molecule type" value="Genomic_DNA"/>
</dbReference>
<evidence type="ECO:0000313" key="4">
    <source>
        <dbReference type="EMBL" id="QEW26381.1"/>
    </source>
</evidence>
<reference evidence="4 6" key="2">
    <citation type="submission" date="2018-08" db="EMBL/GenBank/DDBJ databases">
        <title>Genetic Globetrotter - A new plasmid hitch-hiking vast phylogenetic and geographic distances.</title>
        <authorList>
            <person name="Vollmers J."/>
            <person name="Petersen J."/>
        </authorList>
    </citation>
    <scope>NUCLEOTIDE SEQUENCE [LARGE SCALE GENOMIC DNA]</scope>
    <source>
        <strain evidence="4 6">DSM 26383</strain>
    </source>
</reference>
<dbReference type="GO" id="GO:0004364">
    <property type="term" value="F:glutathione transferase activity"/>
    <property type="evidence" value="ECO:0007669"/>
    <property type="project" value="TreeGrafter"/>
</dbReference>
<dbReference type="STRING" id="540747.SAMN04488031_114103"/>
<dbReference type="Gene3D" id="1.20.1050.10">
    <property type="match status" value="1"/>
</dbReference>
<dbReference type="AlphaFoldDB" id="A0A0T5P3Z0"/>
<protein>
    <recommendedName>
        <fullName evidence="7">Glutathione S-transferase</fullName>
    </recommendedName>
</protein>
<dbReference type="InterPro" id="IPR010987">
    <property type="entry name" value="Glutathione-S-Trfase_C-like"/>
</dbReference>
<keyword evidence="5" id="KW-1185">Reference proteome</keyword>
<evidence type="ECO:0000259" key="1">
    <source>
        <dbReference type="PROSITE" id="PS50404"/>
    </source>
</evidence>
<dbReference type="SUPFAM" id="SSF52833">
    <property type="entry name" value="Thioredoxin-like"/>
    <property type="match status" value="1"/>
</dbReference>
<accession>A0A0T5P3Z0</accession>
<dbReference type="PANTHER" id="PTHR11571:SF263">
    <property type="entry name" value="GLUTATHIONE S-TRANSFERASE"/>
    <property type="match status" value="1"/>
</dbReference>
<dbReference type="Proteomes" id="UP000325785">
    <property type="component" value="Chromosome"/>
</dbReference>
<feature type="domain" description="GST N-terminal" evidence="1">
    <location>
        <begin position="2"/>
        <end position="85"/>
    </location>
</feature>
<dbReference type="InterPro" id="IPR036282">
    <property type="entry name" value="Glutathione-S-Trfase_C_sf"/>
</dbReference>
<evidence type="ECO:0008006" key="7">
    <source>
        <dbReference type="Google" id="ProtNLM"/>
    </source>
</evidence>
<dbReference type="PROSITE" id="PS50404">
    <property type="entry name" value="GST_NTER"/>
    <property type="match status" value="1"/>
</dbReference>
<dbReference type="PROSITE" id="PS50405">
    <property type="entry name" value="GST_CTER"/>
    <property type="match status" value="1"/>
</dbReference>
<dbReference type="OrthoDB" id="7203409at2"/>
<dbReference type="Pfam" id="PF22119">
    <property type="entry name" value="GST_C_8"/>
    <property type="match status" value="1"/>
</dbReference>
<dbReference type="GO" id="GO:0006749">
    <property type="term" value="P:glutathione metabolic process"/>
    <property type="evidence" value="ECO:0007669"/>
    <property type="project" value="TreeGrafter"/>
</dbReference>
<dbReference type="InterPro" id="IPR050213">
    <property type="entry name" value="GST_superfamily"/>
</dbReference>
<dbReference type="RefSeq" id="WP_057819467.1">
    <property type="nucleotide sequence ID" value="NZ_CP031598.1"/>
</dbReference>
<dbReference type="KEGG" id="rid:RIdsm_02180"/>
<dbReference type="SUPFAM" id="SSF47616">
    <property type="entry name" value="GST C-terminal domain-like"/>
    <property type="match status" value="1"/>
</dbReference>
<evidence type="ECO:0000313" key="5">
    <source>
        <dbReference type="Proteomes" id="UP000051401"/>
    </source>
</evidence>
<dbReference type="PANTHER" id="PTHR11571">
    <property type="entry name" value="GLUTATHIONE S-TRANSFERASE"/>
    <property type="match status" value="1"/>
</dbReference>
<dbReference type="InterPro" id="IPR004045">
    <property type="entry name" value="Glutathione_S-Trfase_N"/>
</dbReference>
<sequence length="235" mass="25962">MADYTLYYWPLPFRGQFIRTVLAHAGATWEEADVEAVTDVMSQKVTDQPVPFMAPPMLIDHDAGVSLAQMPAILSFLGMKLGLMPGDAKRAALTHKIIADANDVLDEVTRYGGRSMWTREEWEGFSEDRLPRWAQIFEATGRAHGLKADSGYMLGTPEPGLADLVTATLWYTMTAKLLDLTTLVETNAPHVAALGERIMSTDALAAMRDDTDTRFGHAWCGGLIEASIREMLNEQ</sequence>
<proteinExistence type="predicted"/>
<reference evidence="3 5" key="1">
    <citation type="submission" date="2015-04" db="EMBL/GenBank/DDBJ databases">
        <title>The draft genome sequence of Roseovarius indicus B108T.</title>
        <authorList>
            <person name="Li G."/>
            <person name="Lai Q."/>
            <person name="Shao Z."/>
            <person name="Yan P."/>
        </authorList>
    </citation>
    <scope>NUCLEOTIDE SEQUENCE [LARGE SCALE GENOMIC DNA]</scope>
    <source>
        <strain evidence="3 5">B108</strain>
    </source>
</reference>
<evidence type="ECO:0000313" key="6">
    <source>
        <dbReference type="Proteomes" id="UP000325785"/>
    </source>
</evidence>
<dbReference type="PATRIC" id="fig|540747.5.peg.2098"/>
<name>A0A0T5P3Z0_9RHOB</name>
<evidence type="ECO:0000313" key="3">
    <source>
        <dbReference type="EMBL" id="KRS15893.1"/>
    </source>
</evidence>
<dbReference type="EMBL" id="CP031598">
    <property type="protein sequence ID" value="QEW26381.1"/>
    <property type="molecule type" value="Genomic_DNA"/>
</dbReference>
<evidence type="ECO:0000259" key="2">
    <source>
        <dbReference type="PROSITE" id="PS50405"/>
    </source>
</evidence>
<gene>
    <name evidence="4" type="ORF">RIdsm_02180</name>
    <name evidence="3" type="ORF">XM52_21630</name>
</gene>